<feature type="transmembrane region" description="Helical" evidence="8">
    <location>
        <begin position="251"/>
        <end position="274"/>
    </location>
</feature>
<reference evidence="9 10" key="1">
    <citation type="journal article" date="2023" name="Arcadia Sci">
        <title>De novo assembly of a long-read Amblyomma americanum tick genome.</title>
        <authorList>
            <person name="Chou S."/>
            <person name="Poskanzer K.E."/>
            <person name="Rollins M."/>
            <person name="Thuy-Boun P.S."/>
        </authorList>
    </citation>
    <scope>NUCLEOTIDE SEQUENCE [LARGE SCALE GENOMIC DNA]</scope>
    <source>
        <strain evidence="9">F_SG_1</strain>
        <tissue evidence="9">Salivary glands</tissue>
    </source>
</reference>
<evidence type="ECO:0000256" key="8">
    <source>
        <dbReference type="SAM" id="Phobius"/>
    </source>
</evidence>
<dbReference type="SUPFAM" id="SSF161070">
    <property type="entry name" value="SNF-like"/>
    <property type="match status" value="2"/>
</dbReference>
<evidence type="ECO:0000313" key="10">
    <source>
        <dbReference type="Proteomes" id="UP001321473"/>
    </source>
</evidence>
<keyword evidence="4 8" id="KW-0812">Transmembrane</keyword>
<keyword evidence="10" id="KW-1185">Reference proteome</keyword>
<dbReference type="InterPro" id="IPR000175">
    <property type="entry name" value="Na/ntran_symport"/>
</dbReference>
<evidence type="ECO:0000256" key="7">
    <source>
        <dbReference type="ARBA" id="ARBA00023136"/>
    </source>
</evidence>
<evidence type="ECO:0000256" key="6">
    <source>
        <dbReference type="ARBA" id="ARBA00022989"/>
    </source>
</evidence>
<dbReference type="GO" id="GO:0089718">
    <property type="term" value="P:amino acid import across plasma membrane"/>
    <property type="evidence" value="ECO:0007669"/>
    <property type="project" value="TreeGrafter"/>
</dbReference>
<proteinExistence type="inferred from homology"/>
<sequence length="460" mass="51792">MSSGGSVGSGSADQLEGYPPDKVYYPNNRAILCICVCIGCSYQCITEFPYLVLSHGGGVGMAMLLKTFVLTAYKAFQDGCSFYYFLQAFQDELPWARCFTWWGASPLNCAERDLDVTRQCYSERTNLYKKSQEQKYPPTNNDTWLSVCGRQFHVPTAEYLTDISELCRDARRHSEYAFFVHGVLKLTRGIDDVGGIRWELLVCYIFTWFVIFVCSAHGVATVGKIFHVCTVIACAEDLFPQVRSHNNINKVAFFVCIGMFVSGFPTITGGGTYIVKLLEEQTVKGVIGHFIPLAEIVLVMYIYGLRRFSFDVEFMLSRGPNIYLRTCWIIVCPLALAFACLQRIKTIRTPVFFNVTIPGQYQALAWVIGFAGLLQIPIGAFSSVMENIRFPLRAFEPEYQWEPNTINRVNAYFEEIEDRGLGVGEESSGAEIQGILYDATEALDISIDTDEPITFRPEMG</sequence>
<feature type="transmembrane region" description="Helical" evidence="8">
    <location>
        <begin position="326"/>
        <end position="344"/>
    </location>
</feature>
<evidence type="ECO:0000256" key="3">
    <source>
        <dbReference type="ARBA" id="ARBA00022448"/>
    </source>
</evidence>
<keyword evidence="3" id="KW-0813">Transport</keyword>
<dbReference type="PANTHER" id="PTHR11616:SF241">
    <property type="entry name" value="SODIUM- AND CHLORIDE-DEPENDENT GLYCINE TRANSPORTER 2"/>
    <property type="match status" value="1"/>
</dbReference>
<feature type="transmembrane region" description="Helical" evidence="8">
    <location>
        <begin position="286"/>
        <end position="305"/>
    </location>
</feature>
<dbReference type="GO" id="GO:0005283">
    <property type="term" value="F:amino acid:sodium symporter activity"/>
    <property type="evidence" value="ECO:0007669"/>
    <property type="project" value="TreeGrafter"/>
</dbReference>
<comment type="subcellular location">
    <subcellularLocation>
        <location evidence="1">Membrane</location>
        <topology evidence="1">Multi-pass membrane protein</topology>
    </subcellularLocation>
</comment>
<evidence type="ECO:0000313" key="9">
    <source>
        <dbReference type="EMBL" id="KAK8763768.1"/>
    </source>
</evidence>
<evidence type="ECO:0000256" key="1">
    <source>
        <dbReference type="ARBA" id="ARBA00004141"/>
    </source>
</evidence>
<comment type="caution">
    <text evidence="9">The sequence shown here is derived from an EMBL/GenBank/DDBJ whole genome shotgun (WGS) entry which is preliminary data.</text>
</comment>
<organism evidence="9 10">
    <name type="scientific">Amblyomma americanum</name>
    <name type="common">Lone star tick</name>
    <dbReference type="NCBI Taxonomy" id="6943"/>
    <lineage>
        <taxon>Eukaryota</taxon>
        <taxon>Metazoa</taxon>
        <taxon>Ecdysozoa</taxon>
        <taxon>Arthropoda</taxon>
        <taxon>Chelicerata</taxon>
        <taxon>Arachnida</taxon>
        <taxon>Acari</taxon>
        <taxon>Parasitiformes</taxon>
        <taxon>Ixodida</taxon>
        <taxon>Ixodoidea</taxon>
        <taxon>Ixodidae</taxon>
        <taxon>Amblyomminae</taxon>
        <taxon>Amblyomma</taxon>
    </lineage>
</organism>
<feature type="transmembrane region" description="Helical" evidence="8">
    <location>
        <begin position="364"/>
        <end position="384"/>
    </location>
</feature>
<dbReference type="PANTHER" id="PTHR11616">
    <property type="entry name" value="SODIUM/CHLORIDE DEPENDENT TRANSPORTER"/>
    <property type="match status" value="1"/>
</dbReference>
<comment type="similarity">
    <text evidence="2">Belongs to the sodium:neurotransmitter symporter (SNF) (TC 2.A.22) family.</text>
</comment>
<keyword evidence="5" id="KW-0769">Symport</keyword>
<dbReference type="GO" id="GO:0005886">
    <property type="term" value="C:plasma membrane"/>
    <property type="evidence" value="ECO:0007669"/>
    <property type="project" value="TreeGrafter"/>
</dbReference>
<keyword evidence="7 8" id="KW-0472">Membrane</keyword>
<evidence type="ECO:0000256" key="5">
    <source>
        <dbReference type="ARBA" id="ARBA00022847"/>
    </source>
</evidence>
<feature type="transmembrane region" description="Helical" evidence="8">
    <location>
        <begin position="195"/>
        <end position="213"/>
    </location>
</feature>
<dbReference type="Pfam" id="PF00209">
    <property type="entry name" value="SNF"/>
    <property type="match status" value="1"/>
</dbReference>
<gene>
    <name evidence="9" type="ORF">V5799_033623</name>
</gene>
<name>A0AAQ4DMS8_AMBAM</name>
<protein>
    <submittedName>
        <fullName evidence="9">Uncharacterized protein</fullName>
    </submittedName>
</protein>
<accession>A0AAQ4DMS8</accession>
<evidence type="ECO:0000256" key="4">
    <source>
        <dbReference type="ARBA" id="ARBA00022692"/>
    </source>
</evidence>
<keyword evidence="6 8" id="KW-1133">Transmembrane helix</keyword>
<evidence type="ECO:0000256" key="2">
    <source>
        <dbReference type="ARBA" id="ARBA00006459"/>
    </source>
</evidence>
<dbReference type="EMBL" id="JARKHS020029007">
    <property type="protein sequence ID" value="KAK8763768.1"/>
    <property type="molecule type" value="Genomic_DNA"/>
</dbReference>
<dbReference type="AlphaFoldDB" id="A0AAQ4DMS8"/>
<dbReference type="Proteomes" id="UP001321473">
    <property type="component" value="Unassembled WGS sequence"/>
</dbReference>
<dbReference type="InterPro" id="IPR037272">
    <property type="entry name" value="SNS_sf"/>
</dbReference>
<dbReference type="PROSITE" id="PS50267">
    <property type="entry name" value="NA_NEUROTRAN_SYMP_3"/>
    <property type="match status" value="1"/>
</dbReference>